<comment type="caution">
    <text evidence="1">The sequence shown here is derived from an EMBL/GenBank/DDBJ whole genome shotgun (WGS) entry which is preliminary data.</text>
</comment>
<dbReference type="Proteomes" id="UP001562457">
    <property type="component" value="Unassembled WGS sequence"/>
</dbReference>
<sequence length="47" mass="5532">MTKKTLCQIHKGYVPDIDKYQLKSMSKKELKSRIKLMRFCLALLSKS</sequence>
<reference evidence="1 2" key="1">
    <citation type="submission" date="2024-06" db="EMBL/GenBank/DDBJ databases">
        <title>Draft genome sequence of Helicobacter trogontum NHP16-4001.</title>
        <authorList>
            <person name="Rimbara E."/>
            <person name="Suzuki M."/>
        </authorList>
    </citation>
    <scope>NUCLEOTIDE SEQUENCE [LARGE SCALE GENOMIC DNA]</scope>
    <source>
        <strain evidence="1 2">NHP16-4001</strain>
    </source>
</reference>
<organism evidence="1 2">
    <name type="scientific">Helicobacter trogontum</name>
    <dbReference type="NCBI Taxonomy" id="50960"/>
    <lineage>
        <taxon>Bacteria</taxon>
        <taxon>Pseudomonadati</taxon>
        <taxon>Campylobacterota</taxon>
        <taxon>Epsilonproteobacteria</taxon>
        <taxon>Campylobacterales</taxon>
        <taxon>Helicobacteraceae</taxon>
        <taxon>Helicobacter</taxon>
    </lineage>
</organism>
<gene>
    <name evidence="1" type="ORF">NHP164001_17770</name>
</gene>
<accession>A0ABQ0D5Z6</accession>
<dbReference type="RefSeq" id="WP_369607757.1">
    <property type="nucleotide sequence ID" value="NZ_BAAFHN010000058.1"/>
</dbReference>
<protein>
    <submittedName>
        <fullName evidence="1">Uncharacterized protein</fullName>
    </submittedName>
</protein>
<dbReference type="EMBL" id="BAAFHN010000058">
    <property type="protein sequence ID" value="GAB0173756.1"/>
    <property type="molecule type" value="Genomic_DNA"/>
</dbReference>
<proteinExistence type="predicted"/>
<keyword evidence="2" id="KW-1185">Reference proteome</keyword>
<evidence type="ECO:0000313" key="2">
    <source>
        <dbReference type="Proteomes" id="UP001562457"/>
    </source>
</evidence>
<name>A0ABQ0D5Z6_9HELI</name>
<evidence type="ECO:0000313" key="1">
    <source>
        <dbReference type="EMBL" id="GAB0173756.1"/>
    </source>
</evidence>